<dbReference type="EMBL" id="CP129968">
    <property type="protein sequence ID" value="WNB18654.1"/>
    <property type="molecule type" value="Genomic_DNA"/>
</dbReference>
<reference evidence="2" key="1">
    <citation type="submission" date="2023-08" db="EMBL/GenBank/DDBJ databases">
        <title>Comparative genomics and taxonomic characterization of three novel marine species of genus Marivirga.</title>
        <authorList>
            <person name="Muhammad N."/>
            <person name="Kim S.-G."/>
        </authorList>
    </citation>
    <scope>NUCLEOTIDE SEQUENCE</scope>
    <source>
        <strain evidence="2">BKB1-2</strain>
    </source>
</reference>
<keyword evidence="1" id="KW-0812">Transmembrane</keyword>
<evidence type="ECO:0000313" key="2">
    <source>
        <dbReference type="EMBL" id="WNB18654.1"/>
    </source>
</evidence>
<keyword evidence="1" id="KW-0472">Membrane</keyword>
<sequence>MKIKERIHLIDFYKGWFDNLFFKILLIVIFLLNCNRNLYSQNKSNCCSIKIQQIELNDSILVKEIDLLLDYMNSRDSLFNQGFGYIRVNTFPNYNFNPNSDTVFQYMLYPEVNTFDRKDIDSLFPKYYSFVEGRVVLIYSSALERMTNYSIDKQSKEDFLNLMRKHQVPAENMIGTLPNGEEVLLKNIRLNDRIWWGSERMITIYRSKVYEVNYNPDPYH</sequence>
<dbReference type="Proteomes" id="UP001232019">
    <property type="component" value="Chromosome"/>
</dbReference>
<evidence type="ECO:0000256" key="1">
    <source>
        <dbReference type="SAM" id="Phobius"/>
    </source>
</evidence>
<keyword evidence="1" id="KW-1133">Transmembrane helix</keyword>
<dbReference type="RefSeq" id="WP_322348182.1">
    <property type="nucleotide sequence ID" value="NZ_CP129968.2"/>
</dbReference>
<accession>A0AA52F1D0</accession>
<organism evidence="2">
    <name type="scientific">Marivirga arenosa</name>
    <dbReference type="NCBI Taxonomy" id="3059076"/>
    <lineage>
        <taxon>Bacteria</taxon>
        <taxon>Pseudomonadati</taxon>
        <taxon>Bacteroidota</taxon>
        <taxon>Cytophagia</taxon>
        <taxon>Cytophagales</taxon>
        <taxon>Marivirgaceae</taxon>
        <taxon>Marivirga</taxon>
    </lineage>
</organism>
<gene>
    <name evidence="2" type="ORF">QYS47_30890</name>
</gene>
<proteinExistence type="predicted"/>
<dbReference type="AlphaFoldDB" id="A0AA52F1D0"/>
<dbReference type="KEGG" id="marp:QYS47_30890"/>
<protein>
    <submittedName>
        <fullName evidence="2">Uncharacterized protein</fullName>
    </submittedName>
</protein>
<feature type="transmembrane region" description="Helical" evidence="1">
    <location>
        <begin position="20"/>
        <end position="39"/>
    </location>
</feature>
<name>A0AA52F1D0_9BACT</name>